<dbReference type="EMBL" id="JAGPYM010000016">
    <property type="protein sequence ID" value="KAH6886414.1"/>
    <property type="molecule type" value="Genomic_DNA"/>
</dbReference>
<evidence type="ECO:0000313" key="3">
    <source>
        <dbReference type="Proteomes" id="UP000777438"/>
    </source>
</evidence>
<gene>
    <name evidence="2" type="ORF">B0T10DRAFT_563610</name>
</gene>
<dbReference type="AlphaFoldDB" id="A0A9P8W1E8"/>
<feature type="compositionally biased region" description="Low complexity" evidence="1">
    <location>
        <begin position="1"/>
        <end position="10"/>
    </location>
</feature>
<protein>
    <submittedName>
        <fullName evidence="2">Uncharacterized protein</fullName>
    </submittedName>
</protein>
<dbReference type="OrthoDB" id="5130748at2759"/>
<dbReference type="Proteomes" id="UP000777438">
    <property type="component" value="Unassembled WGS sequence"/>
</dbReference>
<evidence type="ECO:0000313" key="2">
    <source>
        <dbReference type="EMBL" id="KAH6886414.1"/>
    </source>
</evidence>
<comment type="caution">
    <text evidence="2">The sequence shown here is derived from an EMBL/GenBank/DDBJ whole genome shotgun (WGS) entry which is preliminary data.</text>
</comment>
<organism evidence="2 3">
    <name type="scientific">Thelonectria olida</name>
    <dbReference type="NCBI Taxonomy" id="1576542"/>
    <lineage>
        <taxon>Eukaryota</taxon>
        <taxon>Fungi</taxon>
        <taxon>Dikarya</taxon>
        <taxon>Ascomycota</taxon>
        <taxon>Pezizomycotina</taxon>
        <taxon>Sordariomycetes</taxon>
        <taxon>Hypocreomycetidae</taxon>
        <taxon>Hypocreales</taxon>
        <taxon>Nectriaceae</taxon>
        <taxon>Thelonectria</taxon>
    </lineage>
</organism>
<keyword evidence="3" id="KW-1185">Reference proteome</keyword>
<evidence type="ECO:0000256" key="1">
    <source>
        <dbReference type="SAM" id="MobiDB-lite"/>
    </source>
</evidence>
<feature type="region of interest" description="Disordered" evidence="1">
    <location>
        <begin position="1"/>
        <end position="42"/>
    </location>
</feature>
<proteinExistence type="predicted"/>
<sequence length="273" mass="30244">MPLSSSLASTRSRRFKRERSNEPILISSRSPSPPPRSSKRSRDRVFAALEHGNPFLKGPRSIQSADDLDEIELKRCFEILHACAISTDPAATLSSTRETMEGFLDAVFKEWTGDAAEDPVKPSMDFVLREYIAVGNICKHPGSHIGTKSCAETPACRVTVFVIATYRSKPAQLEIGFCLNEPSTDECEFFCPMERGDVRWDGVDWLGLLKTEIKRACIAKIHKYNKHVAVWQARKLAQGWARGSIELGEDSVVLAFVKREAVDAAFVALGDGA</sequence>
<accession>A0A9P8W1E8</accession>
<reference evidence="2 3" key="1">
    <citation type="journal article" date="2021" name="Nat. Commun.">
        <title>Genetic determinants of endophytism in the Arabidopsis root mycobiome.</title>
        <authorList>
            <person name="Mesny F."/>
            <person name="Miyauchi S."/>
            <person name="Thiergart T."/>
            <person name="Pickel B."/>
            <person name="Atanasova L."/>
            <person name="Karlsson M."/>
            <person name="Huettel B."/>
            <person name="Barry K.W."/>
            <person name="Haridas S."/>
            <person name="Chen C."/>
            <person name="Bauer D."/>
            <person name="Andreopoulos W."/>
            <person name="Pangilinan J."/>
            <person name="LaButti K."/>
            <person name="Riley R."/>
            <person name="Lipzen A."/>
            <person name="Clum A."/>
            <person name="Drula E."/>
            <person name="Henrissat B."/>
            <person name="Kohler A."/>
            <person name="Grigoriev I.V."/>
            <person name="Martin F.M."/>
            <person name="Hacquard S."/>
        </authorList>
    </citation>
    <scope>NUCLEOTIDE SEQUENCE [LARGE SCALE GENOMIC DNA]</scope>
    <source>
        <strain evidence="2 3">MPI-CAGE-CH-0241</strain>
    </source>
</reference>
<name>A0A9P8W1E8_9HYPO</name>